<reference evidence="2 3" key="1">
    <citation type="journal article" date="2012" name="PLoS Pathog.">
        <title>Diverse lifestyles and strategies of plant pathogenesis encoded in the genomes of eighteen Dothideomycetes fungi.</title>
        <authorList>
            <person name="Ohm R.A."/>
            <person name="Feau N."/>
            <person name="Henrissat B."/>
            <person name="Schoch C.L."/>
            <person name="Horwitz B.A."/>
            <person name="Barry K.W."/>
            <person name="Condon B.J."/>
            <person name="Copeland A.C."/>
            <person name="Dhillon B."/>
            <person name="Glaser F."/>
            <person name="Hesse C.N."/>
            <person name="Kosti I."/>
            <person name="LaButti K."/>
            <person name="Lindquist E.A."/>
            <person name="Lucas S."/>
            <person name="Salamov A.A."/>
            <person name="Bradshaw R.E."/>
            <person name="Ciuffetti L."/>
            <person name="Hamelin R.C."/>
            <person name="Kema G.H.J."/>
            <person name="Lawrence C."/>
            <person name="Scott J.A."/>
            <person name="Spatafora J.W."/>
            <person name="Turgeon B.G."/>
            <person name="de Wit P.J.G.M."/>
            <person name="Zhong S."/>
            <person name="Goodwin S.B."/>
            <person name="Grigoriev I.V."/>
        </authorList>
    </citation>
    <scope>NUCLEOTIDE SEQUENCE [LARGE SCALE GENOMIC DNA]</scope>
    <source>
        <strain evidence="3">C5 / ATCC 48332 / race O</strain>
    </source>
</reference>
<dbReference type="EMBL" id="KB445574">
    <property type="protein sequence ID" value="EMD92827.1"/>
    <property type="molecule type" value="Genomic_DNA"/>
</dbReference>
<feature type="compositionally biased region" description="Low complexity" evidence="1">
    <location>
        <begin position="38"/>
        <end position="47"/>
    </location>
</feature>
<dbReference type="AlphaFoldDB" id="M2UYK8"/>
<accession>M2UYK8</accession>
<evidence type="ECO:0000256" key="1">
    <source>
        <dbReference type="SAM" id="MobiDB-lite"/>
    </source>
</evidence>
<dbReference type="OrthoDB" id="10579338at2759"/>
<sequence>MGACTSQSQQRTARRASPGQPSQPGPGNAGFSWPSTPARAAACCASEAADDDDGASDHRQGAPPWPPRPQPSSRRACRRGQHVYEMQSRTAQRIERAGVDGVEWTSTAMHATHQSGRLVCSSVATAAAMDPRCGRAQPMQRMA</sequence>
<reference evidence="3" key="2">
    <citation type="journal article" date="2013" name="PLoS Genet.">
        <title>Comparative genome structure, secondary metabolite, and effector coding capacity across Cochliobolus pathogens.</title>
        <authorList>
            <person name="Condon B.J."/>
            <person name="Leng Y."/>
            <person name="Wu D."/>
            <person name="Bushley K.E."/>
            <person name="Ohm R.A."/>
            <person name="Otillar R."/>
            <person name="Martin J."/>
            <person name="Schackwitz W."/>
            <person name="Grimwood J."/>
            <person name="MohdZainudin N."/>
            <person name="Xue C."/>
            <person name="Wang R."/>
            <person name="Manning V.A."/>
            <person name="Dhillon B."/>
            <person name="Tu Z.J."/>
            <person name="Steffenson B.J."/>
            <person name="Salamov A."/>
            <person name="Sun H."/>
            <person name="Lowry S."/>
            <person name="LaButti K."/>
            <person name="Han J."/>
            <person name="Copeland A."/>
            <person name="Lindquist E."/>
            <person name="Barry K."/>
            <person name="Schmutz J."/>
            <person name="Baker S.E."/>
            <person name="Ciuffetti L.M."/>
            <person name="Grigoriev I.V."/>
            <person name="Zhong S."/>
            <person name="Turgeon B.G."/>
        </authorList>
    </citation>
    <scope>NUCLEOTIDE SEQUENCE [LARGE SCALE GENOMIC DNA]</scope>
    <source>
        <strain evidence="3">C5 / ATCC 48332 / race O</strain>
    </source>
</reference>
<organism evidence="2 3">
    <name type="scientific">Cochliobolus heterostrophus (strain C5 / ATCC 48332 / race O)</name>
    <name type="common">Southern corn leaf blight fungus</name>
    <name type="synonym">Bipolaris maydis</name>
    <dbReference type="NCBI Taxonomy" id="701091"/>
    <lineage>
        <taxon>Eukaryota</taxon>
        <taxon>Fungi</taxon>
        <taxon>Dikarya</taxon>
        <taxon>Ascomycota</taxon>
        <taxon>Pezizomycotina</taxon>
        <taxon>Dothideomycetes</taxon>
        <taxon>Pleosporomycetidae</taxon>
        <taxon>Pleosporales</taxon>
        <taxon>Pleosporineae</taxon>
        <taxon>Pleosporaceae</taxon>
        <taxon>Bipolaris</taxon>
    </lineage>
</organism>
<dbReference type="HOGENOM" id="CLU_1805992_0_0_1"/>
<evidence type="ECO:0000313" key="3">
    <source>
        <dbReference type="Proteomes" id="UP000016936"/>
    </source>
</evidence>
<keyword evidence="3" id="KW-1185">Reference proteome</keyword>
<gene>
    <name evidence="2" type="ORF">COCHEDRAFT_1029087</name>
</gene>
<evidence type="ECO:0000313" key="2">
    <source>
        <dbReference type="EMBL" id="EMD92827.1"/>
    </source>
</evidence>
<feature type="compositionally biased region" description="Polar residues" evidence="1">
    <location>
        <begin position="1"/>
        <end position="11"/>
    </location>
</feature>
<protein>
    <submittedName>
        <fullName evidence="2">Uncharacterized protein</fullName>
    </submittedName>
</protein>
<proteinExistence type="predicted"/>
<dbReference type="Proteomes" id="UP000016936">
    <property type="component" value="Unassembled WGS sequence"/>
</dbReference>
<name>M2UYK8_COCH5</name>
<feature type="region of interest" description="Disordered" evidence="1">
    <location>
        <begin position="1"/>
        <end position="82"/>
    </location>
</feature>
<feature type="compositionally biased region" description="Low complexity" evidence="1">
    <location>
        <begin position="17"/>
        <end position="26"/>
    </location>
</feature>